<keyword evidence="1" id="KW-0227">DNA damage</keyword>
<evidence type="ECO:0000313" key="4">
    <source>
        <dbReference type="Proteomes" id="UP000297447"/>
    </source>
</evidence>
<dbReference type="Gene3D" id="3.40.50.300">
    <property type="entry name" value="P-loop containing nucleotide triphosphate hydrolases"/>
    <property type="match status" value="2"/>
</dbReference>
<dbReference type="RefSeq" id="WP_134517742.1">
    <property type="nucleotide sequence ID" value="NZ_SOHE01000007.1"/>
</dbReference>
<feature type="domain" description="AAA+ ATPase" evidence="2">
    <location>
        <begin position="28"/>
        <end position="376"/>
    </location>
</feature>
<dbReference type="GO" id="GO:0005524">
    <property type="term" value="F:ATP binding"/>
    <property type="evidence" value="ECO:0007669"/>
    <property type="project" value="InterPro"/>
</dbReference>
<dbReference type="InterPro" id="IPR027417">
    <property type="entry name" value="P-loop_NTPase"/>
</dbReference>
<dbReference type="InterPro" id="IPR003593">
    <property type="entry name" value="AAA+_ATPase"/>
</dbReference>
<dbReference type="EMBL" id="SOHE01000007">
    <property type="protein sequence ID" value="TFD55435.1"/>
    <property type="molecule type" value="Genomic_DNA"/>
</dbReference>
<dbReference type="AlphaFoldDB" id="A0A4R9ABB5"/>
<organism evidence="3 4">
    <name type="scientific">Cryobacterium frigoriphilum</name>
    <dbReference type="NCBI Taxonomy" id="1259150"/>
    <lineage>
        <taxon>Bacteria</taxon>
        <taxon>Bacillati</taxon>
        <taxon>Actinomycetota</taxon>
        <taxon>Actinomycetes</taxon>
        <taxon>Micrococcales</taxon>
        <taxon>Microbacteriaceae</taxon>
        <taxon>Cryobacterium</taxon>
    </lineage>
</organism>
<dbReference type="PANTHER" id="PTHR32182">
    <property type="entry name" value="DNA REPLICATION AND REPAIR PROTEIN RECF"/>
    <property type="match status" value="1"/>
</dbReference>
<dbReference type="GO" id="GO:0006302">
    <property type="term" value="P:double-strand break repair"/>
    <property type="evidence" value="ECO:0007669"/>
    <property type="project" value="InterPro"/>
</dbReference>
<dbReference type="SMART" id="SM00382">
    <property type="entry name" value="AAA"/>
    <property type="match status" value="1"/>
</dbReference>
<dbReference type="OrthoDB" id="9815944at2"/>
<dbReference type="GO" id="GO:0016887">
    <property type="term" value="F:ATP hydrolysis activity"/>
    <property type="evidence" value="ECO:0007669"/>
    <property type="project" value="InterPro"/>
</dbReference>
<dbReference type="Pfam" id="PF13476">
    <property type="entry name" value="AAA_23"/>
    <property type="match status" value="1"/>
</dbReference>
<name>A0A4R9ABB5_9MICO</name>
<accession>A0A4R9ABB5</accession>
<comment type="caution">
    <text evidence="3">The sequence shown here is derived from an EMBL/GenBank/DDBJ whole genome shotgun (WGS) entry which is preliminary data.</text>
</comment>
<protein>
    <recommendedName>
        <fullName evidence="2">AAA+ ATPase domain-containing protein</fullName>
    </recommendedName>
</protein>
<sequence length="441" mass="47829">MTELGDWHVDALTLENFRCFEQITLTLHPSLTVLVGVNGTGKTAILDAIAIMLSTALREFEGPTRGFTLQDAHEVPHDMTSQDAVARMERSFPVSAHVSGTLAGTSYSWNRVRQSAQGRTSWSDKSNPVGKDMAGLWRASGLPSPEAPLLPVIALYGVERLLGVRRASGSIARSRSGAYDSALDGKSDISRLSTYIKALTFAEFVADRRGEDAEAAGNQLRAITLACNTILDGSGWQNPEWSPIPEELTLAHAVHGTLPLSFLSSGIKIAAGLVIDLVSRIARANPSLGASELLARAPGIVLIDEVDLHLHPSWQQQILPQLTKAFPRVQFIVTTHSPQVLSTVEAENIRVIDGSEVREVKYSAGLRSDIIMDSILGTSPEPSLEINHVLQQYMSLVDQGSGRSDEAKKLRQRIDEQMGGIMYVPRLADADASIAFYDLDS</sequence>
<dbReference type="GO" id="GO:0000731">
    <property type="term" value="P:DNA synthesis involved in DNA repair"/>
    <property type="evidence" value="ECO:0007669"/>
    <property type="project" value="TreeGrafter"/>
</dbReference>
<reference evidence="3 4" key="1">
    <citation type="submission" date="2019-03" db="EMBL/GenBank/DDBJ databases">
        <title>Genomics of glacier-inhabiting Cryobacterium strains.</title>
        <authorList>
            <person name="Liu Q."/>
            <person name="Xin Y.-H."/>
        </authorList>
    </citation>
    <scope>NUCLEOTIDE SEQUENCE [LARGE SCALE GENOMIC DNA]</scope>
    <source>
        <strain evidence="3 4">Hh14</strain>
    </source>
</reference>
<proteinExistence type="predicted"/>
<dbReference type="Pfam" id="PF13304">
    <property type="entry name" value="AAA_21"/>
    <property type="match status" value="1"/>
</dbReference>
<gene>
    <name evidence="3" type="ORF">E3T55_01105</name>
</gene>
<evidence type="ECO:0000259" key="2">
    <source>
        <dbReference type="SMART" id="SM00382"/>
    </source>
</evidence>
<evidence type="ECO:0000256" key="1">
    <source>
        <dbReference type="ARBA" id="ARBA00023236"/>
    </source>
</evidence>
<evidence type="ECO:0000313" key="3">
    <source>
        <dbReference type="EMBL" id="TFD55435.1"/>
    </source>
</evidence>
<dbReference type="Proteomes" id="UP000297447">
    <property type="component" value="Unassembled WGS sequence"/>
</dbReference>
<dbReference type="SUPFAM" id="SSF52540">
    <property type="entry name" value="P-loop containing nucleoside triphosphate hydrolases"/>
    <property type="match status" value="1"/>
</dbReference>
<dbReference type="GO" id="GO:0009432">
    <property type="term" value="P:SOS response"/>
    <property type="evidence" value="ECO:0007669"/>
    <property type="project" value="UniProtKB-KW"/>
</dbReference>
<keyword evidence="4" id="KW-1185">Reference proteome</keyword>
<keyword evidence="1" id="KW-0742">SOS response</keyword>
<dbReference type="InterPro" id="IPR038729">
    <property type="entry name" value="Rad50/SbcC_AAA"/>
</dbReference>
<dbReference type="PANTHER" id="PTHR32182:SF23">
    <property type="entry name" value="ATP BINDING PROTEIN"/>
    <property type="match status" value="1"/>
</dbReference>
<dbReference type="InterPro" id="IPR003959">
    <property type="entry name" value="ATPase_AAA_core"/>
</dbReference>